<proteinExistence type="predicted"/>
<evidence type="ECO:0000259" key="1">
    <source>
        <dbReference type="Pfam" id="PF00535"/>
    </source>
</evidence>
<dbReference type="InterPro" id="IPR029044">
    <property type="entry name" value="Nucleotide-diphossugar_trans"/>
</dbReference>
<dbReference type="Proteomes" id="UP001501588">
    <property type="component" value="Unassembled WGS sequence"/>
</dbReference>
<gene>
    <name evidence="2" type="primary">aglG</name>
    <name evidence="2" type="ORF">GCM10009416_48880</name>
</gene>
<dbReference type="PANTHER" id="PTHR43685:SF2">
    <property type="entry name" value="GLYCOSYLTRANSFERASE 2-LIKE DOMAIN-CONTAINING PROTEIN"/>
    <property type="match status" value="1"/>
</dbReference>
<comment type="caution">
    <text evidence="2">The sequence shown here is derived from an EMBL/GenBank/DDBJ whole genome shotgun (WGS) entry which is preliminary data.</text>
</comment>
<dbReference type="EMBL" id="BAAAFZ010000103">
    <property type="protein sequence ID" value="GAA0605711.1"/>
    <property type="molecule type" value="Genomic_DNA"/>
</dbReference>
<feature type="domain" description="Glycosyltransferase 2-like" evidence="1">
    <location>
        <begin position="16"/>
        <end position="120"/>
    </location>
</feature>
<dbReference type="Pfam" id="PF00535">
    <property type="entry name" value="Glycos_transf_2"/>
    <property type="match status" value="1"/>
</dbReference>
<sequence>MAASPEPLRRPVPPLSVVLCTHARPGYLRACLAGLAVQSRRDFEVLVVDSASPPMEAAAISRLAAEAGARLLRADKPGLSLARNLGLGASAGGWVAFLDDDAVPEPDWAAALLDRIARLPGRAAALGGRILPAWEAPLPGWWPPSLRGVLTIIEWEGFGEAGVDLPEGVEIYGANMAFAAAPLREVGGFPEGLGRVGGRLLSGEEVAVVESLRARGYRAFYDGAAAVRHSIQRERLRPGWLLSRLLWQGATDALRDRAGKHGTGRFLGAAARLLVQAPLLLWPATSSALLRARCGAAYNLGYLRGRLAGAA</sequence>
<dbReference type="SUPFAM" id="SSF53448">
    <property type="entry name" value="Nucleotide-diphospho-sugar transferases"/>
    <property type="match status" value="1"/>
</dbReference>
<protein>
    <submittedName>
        <fullName evidence="2">Glucosyl-dolichyl phosphate glucuronosyltransferase</fullName>
    </submittedName>
</protein>
<dbReference type="InterPro" id="IPR050834">
    <property type="entry name" value="Glycosyltransf_2"/>
</dbReference>
<evidence type="ECO:0000313" key="3">
    <source>
        <dbReference type="Proteomes" id="UP001501588"/>
    </source>
</evidence>
<evidence type="ECO:0000313" key="2">
    <source>
        <dbReference type="EMBL" id="GAA0605711.1"/>
    </source>
</evidence>
<reference evidence="3" key="1">
    <citation type="journal article" date="2019" name="Int. J. Syst. Evol. Microbiol.">
        <title>The Global Catalogue of Microorganisms (GCM) 10K type strain sequencing project: providing services to taxonomists for standard genome sequencing and annotation.</title>
        <authorList>
            <consortium name="The Broad Institute Genomics Platform"/>
            <consortium name="The Broad Institute Genome Sequencing Center for Infectious Disease"/>
            <person name="Wu L."/>
            <person name="Ma J."/>
        </authorList>
    </citation>
    <scope>NUCLEOTIDE SEQUENCE [LARGE SCALE GENOMIC DNA]</scope>
    <source>
        <strain evidence="3">JCM 9933</strain>
    </source>
</reference>
<dbReference type="CDD" id="cd00761">
    <property type="entry name" value="Glyco_tranf_GTA_type"/>
    <property type="match status" value="1"/>
</dbReference>
<dbReference type="InterPro" id="IPR001173">
    <property type="entry name" value="Glyco_trans_2-like"/>
</dbReference>
<dbReference type="Gene3D" id="3.90.550.10">
    <property type="entry name" value="Spore Coat Polysaccharide Biosynthesis Protein SpsA, Chain A"/>
    <property type="match status" value="1"/>
</dbReference>
<name>A0ABP3REP5_9PROT</name>
<accession>A0ABP3REP5</accession>
<dbReference type="PANTHER" id="PTHR43685">
    <property type="entry name" value="GLYCOSYLTRANSFERASE"/>
    <property type="match status" value="1"/>
</dbReference>
<organism evidence="2 3">
    <name type="scientific">Craurococcus roseus</name>
    <dbReference type="NCBI Taxonomy" id="77585"/>
    <lineage>
        <taxon>Bacteria</taxon>
        <taxon>Pseudomonadati</taxon>
        <taxon>Pseudomonadota</taxon>
        <taxon>Alphaproteobacteria</taxon>
        <taxon>Acetobacterales</taxon>
        <taxon>Acetobacteraceae</taxon>
        <taxon>Craurococcus</taxon>
    </lineage>
</organism>
<keyword evidence="3" id="KW-1185">Reference proteome</keyword>